<dbReference type="Proteomes" id="UP000249799">
    <property type="component" value="Chromosome"/>
</dbReference>
<protein>
    <recommendedName>
        <fullName evidence="1">Tryptophan 2,3-dioxygenase</fullName>
        <shortName evidence="1">TDO</shortName>
        <ecNumber evidence="1">1.13.11.11</ecNumber>
    </recommendedName>
    <alternativeName>
        <fullName evidence="1">Tryptamin 2,3-dioxygenase</fullName>
    </alternativeName>
    <alternativeName>
        <fullName evidence="1">Tryptophan oxygenase</fullName>
        <shortName evidence="1">TO</shortName>
        <shortName evidence="1">TRPO</shortName>
    </alternativeName>
    <alternativeName>
        <fullName evidence="1">Tryptophan pyrrolase</fullName>
    </alternativeName>
    <alternativeName>
        <fullName evidence="1">Tryptophanase</fullName>
    </alternativeName>
</protein>
<keyword evidence="1" id="KW-0479">Metal-binding</keyword>
<name>A0A2Z4FRV9_9DELT</name>
<feature type="binding site" description="axial binding residue" evidence="1">
    <location>
        <position position="219"/>
    </location>
    <ligand>
        <name>heme</name>
        <dbReference type="ChEBI" id="CHEBI:30413"/>
    </ligand>
    <ligandPart>
        <name>Fe</name>
        <dbReference type="ChEBI" id="CHEBI:18248"/>
    </ligandPart>
</feature>
<keyword evidence="1 2" id="KW-0223">Dioxygenase</keyword>
<organism evidence="2 3">
    <name type="scientific">Bradymonas sediminis</name>
    <dbReference type="NCBI Taxonomy" id="1548548"/>
    <lineage>
        <taxon>Bacteria</taxon>
        <taxon>Deltaproteobacteria</taxon>
        <taxon>Bradymonadales</taxon>
        <taxon>Bradymonadaceae</taxon>
        <taxon>Bradymonas</taxon>
    </lineage>
</organism>
<dbReference type="GO" id="GO:0019442">
    <property type="term" value="P:L-tryptophan catabolic process to acetyl-CoA"/>
    <property type="evidence" value="ECO:0007669"/>
    <property type="project" value="TreeGrafter"/>
</dbReference>
<comment type="pathway">
    <text evidence="1">Amino-acid degradation; L-tryptophan degradation via kynurenine pathway; L-kynurenine from L-tryptophan: step 1/2.</text>
</comment>
<dbReference type="GO" id="GO:0019441">
    <property type="term" value="P:L-tryptophan catabolic process to kynurenine"/>
    <property type="evidence" value="ECO:0007669"/>
    <property type="project" value="UniProtKB-UniRule"/>
</dbReference>
<comment type="caution">
    <text evidence="1">Lacks conserved residue(s) required for the propagation of feature annotation.</text>
</comment>
<dbReference type="HAMAP" id="MF_01972">
    <property type="entry name" value="T23O"/>
    <property type="match status" value="1"/>
</dbReference>
<proteinExistence type="inferred from homology"/>
<dbReference type="GO" id="GO:0020037">
    <property type="term" value="F:heme binding"/>
    <property type="evidence" value="ECO:0007669"/>
    <property type="project" value="UniProtKB-UniRule"/>
</dbReference>
<dbReference type="SUPFAM" id="SSF140959">
    <property type="entry name" value="Indolic compounds 2,3-dioxygenase-like"/>
    <property type="match status" value="1"/>
</dbReference>
<keyword evidence="3" id="KW-1185">Reference proteome</keyword>
<dbReference type="InterPro" id="IPR037217">
    <property type="entry name" value="Trp/Indoleamine_2_3_dOase-like"/>
</dbReference>
<dbReference type="AlphaFoldDB" id="A0A2Z4FRV9"/>
<feature type="binding site" evidence="1">
    <location>
        <position position="233"/>
    </location>
    <ligand>
        <name>substrate</name>
    </ligand>
</feature>
<dbReference type="GO" id="GO:0004833">
    <property type="term" value="F:L-tryptophan 2,3-dioxygenase activity"/>
    <property type="evidence" value="ECO:0007669"/>
    <property type="project" value="UniProtKB-UniRule"/>
</dbReference>
<dbReference type="EC" id="1.13.11.11" evidence="1"/>
<comment type="cofactor">
    <cofactor evidence="1">
        <name>heme</name>
        <dbReference type="ChEBI" id="CHEBI:30413"/>
    </cofactor>
    <text evidence="1">Binds 1 heme group per subunit.</text>
</comment>
<feature type="binding site" evidence="1">
    <location>
        <begin position="31"/>
        <end position="35"/>
    </location>
    <ligand>
        <name>substrate</name>
    </ligand>
</feature>
<evidence type="ECO:0000313" key="3">
    <source>
        <dbReference type="Proteomes" id="UP000249799"/>
    </source>
</evidence>
<comment type="function">
    <text evidence="1">Heme-dependent dioxygenase that catalyzes the oxidative cleavage of the L-tryptophan (L-Trp) pyrrole ring and converts L-tryptophan to N-formyl-L-kynurenine. Catalyzes the oxidative cleavage of the indole moiety.</text>
</comment>
<gene>
    <name evidence="1" type="primary">kynA</name>
    <name evidence="2" type="ORF">DN745_15610</name>
</gene>
<dbReference type="UniPathway" id="UPA00333">
    <property type="reaction ID" value="UER00453"/>
</dbReference>
<dbReference type="InterPro" id="IPR004981">
    <property type="entry name" value="Trp_2_3_dOase"/>
</dbReference>
<dbReference type="Gene3D" id="1.20.58.480">
    <property type="match status" value="1"/>
</dbReference>
<dbReference type="PANTHER" id="PTHR10138">
    <property type="entry name" value="TRYPTOPHAN 2,3-DIOXYGENASE"/>
    <property type="match status" value="1"/>
</dbReference>
<dbReference type="Pfam" id="PF03301">
    <property type="entry name" value="Trp_dioxygenase"/>
    <property type="match status" value="2"/>
</dbReference>
<sequence length="280" mass="32674">MLNYGSYLKVPELLELQQLESDPPAHDELLFITIHQAYELWFKQIIFELDSVARCMRDDDPYEAVRLLERVLKIEELLVSQIHILETMTPRDFLSFRSALSPASGFQSVQFREVEFLSGLRSGGEVMKNMQMHASERERLQRRLNEPSLRHLFYEMLQRQGYDVVIPPEDSPADLATRQQIFAGLMDVYQYPEKHYHTYNLCEALVSHDQNILLWRFHHVRVVERIIGTKRGTGGSSGVNYLSSTLSKRMFPLLWEIRGELNDEALYGTQRGHTEFPTPE</sequence>
<dbReference type="KEGG" id="bsed:DN745_15610"/>
<accession>A0A2Z4FRV9</accession>
<keyword evidence="1" id="KW-0823">Tryptophan catabolism</keyword>
<comment type="similarity">
    <text evidence="1">Belongs to the tryptophan 2,3-dioxygenase family.</text>
</comment>
<dbReference type="GO" id="GO:0046872">
    <property type="term" value="F:metal ion binding"/>
    <property type="evidence" value="ECO:0007669"/>
    <property type="project" value="UniProtKB-KW"/>
</dbReference>
<dbReference type="EMBL" id="CP030032">
    <property type="protein sequence ID" value="AWV91465.1"/>
    <property type="molecule type" value="Genomic_DNA"/>
</dbReference>
<evidence type="ECO:0000313" key="2">
    <source>
        <dbReference type="EMBL" id="AWV91465.1"/>
    </source>
</evidence>
<evidence type="ECO:0000256" key="1">
    <source>
        <dbReference type="HAMAP-Rule" id="MF_01972"/>
    </source>
</evidence>
<keyword evidence="1" id="KW-0560">Oxidoreductase</keyword>
<comment type="catalytic activity">
    <reaction evidence="1">
        <text>L-tryptophan + O2 = N-formyl-L-kynurenine</text>
        <dbReference type="Rhea" id="RHEA:24536"/>
        <dbReference type="ChEBI" id="CHEBI:15379"/>
        <dbReference type="ChEBI" id="CHEBI:57912"/>
        <dbReference type="ChEBI" id="CHEBI:58629"/>
        <dbReference type="EC" id="1.13.11.11"/>
    </reaction>
</comment>
<comment type="subunit">
    <text evidence="1">Homotetramer.</text>
</comment>
<feature type="binding site" evidence="1">
    <location>
        <position position="97"/>
    </location>
    <ligand>
        <name>substrate</name>
    </ligand>
</feature>
<dbReference type="OrthoDB" id="9776847at2"/>
<dbReference type="PANTHER" id="PTHR10138:SF0">
    <property type="entry name" value="TRYPTOPHAN 2,3-DIOXYGENASE"/>
    <property type="match status" value="1"/>
</dbReference>
<keyword evidence="1" id="KW-0349">Heme</keyword>
<reference evidence="2 3" key="1">
    <citation type="submission" date="2018-06" db="EMBL/GenBank/DDBJ databases">
        <title>Lujinxingia sediminis gen. nov. sp. nov., a new facultative anaerobic member of the class Deltaproteobacteria, and proposal of Lujinxingaceae fam. nov.</title>
        <authorList>
            <person name="Guo L.-Y."/>
            <person name="Li C.-M."/>
            <person name="Wang S."/>
            <person name="Du Z.-J."/>
        </authorList>
    </citation>
    <scope>NUCLEOTIDE SEQUENCE [LARGE SCALE GENOMIC DNA]</scope>
    <source>
        <strain evidence="2 3">FA350</strain>
    </source>
</reference>
<keyword evidence="1" id="KW-0408">Iron</keyword>